<dbReference type="Proteomes" id="UP000031036">
    <property type="component" value="Unassembled WGS sequence"/>
</dbReference>
<dbReference type="AlphaFoldDB" id="A0A0B2W3F7"/>
<evidence type="ECO:0000256" key="2">
    <source>
        <dbReference type="ARBA" id="ARBA00023161"/>
    </source>
</evidence>
<gene>
    <name evidence="6" type="primary">smg-8</name>
    <name evidence="6" type="ORF">Tcan_09432</name>
</gene>
<comment type="caution">
    <text evidence="6">The sequence shown here is derived from an EMBL/GenBank/DDBJ whole genome shotgun (WGS) entry which is preliminary data.</text>
</comment>
<keyword evidence="7" id="KW-1185">Reference proteome</keyword>
<name>A0A0B2W3F7_TOXCA</name>
<dbReference type="GO" id="GO:0000184">
    <property type="term" value="P:nuclear-transcribed mRNA catabolic process, nonsense-mediated decay"/>
    <property type="evidence" value="ECO:0007669"/>
    <property type="project" value="UniProtKB-UniRule"/>
</dbReference>
<feature type="compositionally biased region" description="Acidic residues" evidence="5">
    <location>
        <begin position="595"/>
        <end position="613"/>
    </location>
</feature>
<dbReference type="PANTHER" id="PTHR13091">
    <property type="entry name" value="AMPLIFIED IN BREAST CANCER 2-RELATED"/>
    <property type="match status" value="1"/>
</dbReference>
<dbReference type="STRING" id="6265.A0A0B2W3F7"/>
<comment type="similarity">
    <text evidence="1 4">Belongs to the SMG8 family.</text>
</comment>
<dbReference type="OMA" id="MHSGCPK"/>
<organism evidence="6 7">
    <name type="scientific">Toxocara canis</name>
    <name type="common">Canine roundworm</name>
    <dbReference type="NCBI Taxonomy" id="6265"/>
    <lineage>
        <taxon>Eukaryota</taxon>
        <taxon>Metazoa</taxon>
        <taxon>Ecdysozoa</taxon>
        <taxon>Nematoda</taxon>
        <taxon>Chromadorea</taxon>
        <taxon>Rhabditida</taxon>
        <taxon>Spirurina</taxon>
        <taxon>Ascaridomorpha</taxon>
        <taxon>Ascaridoidea</taxon>
        <taxon>Toxocaridae</taxon>
        <taxon>Toxocara</taxon>
    </lineage>
</organism>
<evidence type="ECO:0000313" key="6">
    <source>
        <dbReference type="EMBL" id="KHN88204.1"/>
    </source>
</evidence>
<evidence type="ECO:0000256" key="3">
    <source>
        <dbReference type="ARBA" id="ARBA00029509"/>
    </source>
</evidence>
<evidence type="ECO:0000256" key="4">
    <source>
        <dbReference type="RuleBase" id="RU367133"/>
    </source>
</evidence>
<comment type="function">
    <text evidence="4">Involved in nonsense-mediated decay (NMD) of mRNAs containing premature stop codons.</text>
</comment>
<feature type="compositionally biased region" description="Acidic residues" evidence="5">
    <location>
        <begin position="635"/>
        <end position="644"/>
    </location>
</feature>
<reference evidence="6 7" key="1">
    <citation type="submission" date="2014-11" db="EMBL/GenBank/DDBJ databases">
        <title>Genetic blueprint of the zoonotic pathogen Toxocara canis.</title>
        <authorList>
            <person name="Zhu X.-Q."/>
            <person name="Korhonen P.K."/>
            <person name="Cai H."/>
            <person name="Young N.D."/>
            <person name="Nejsum P."/>
            <person name="von Samson-Himmelstjerna G."/>
            <person name="Boag P.R."/>
            <person name="Tan P."/>
            <person name="Li Q."/>
            <person name="Min J."/>
            <person name="Yang Y."/>
            <person name="Wang X."/>
            <person name="Fang X."/>
            <person name="Hall R.S."/>
            <person name="Hofmann A."/>
            <person name="Sternberg P.W."/>
            <person name="Jex A.R."/>
            <person name="Gasser R.B."/>
        </authorList>
    </citation>
    <scope>NUCLEOTIDE SEQUENCE [LARGE SCALE GENOMIC DNA]</scope>
    <source>
        <strain evidence="6">PN_DK_2014</strain>
    </source>
</reference>
<evidence type="ECO:0000256" key="5">
    <source>
        <dbReference type="SAM" id="MobiDB-lite"/>
    </source>
</evidence>
<dbReference type="PANTHER" id="PTHR13091:SF0">
    <property type="entry name" value="NONSENSE-MEDIATED MRNA DECAY FACTOR SMG8"/>
    <property type="match status" value="1"/>
</dbReference>
<feature type="region of interest" description="Disordered" evidence="5">
    <location>
        <begin position="563"/>
        <end position="656"/>
    </location>
</feature>
<dbReference type="OrthoDB" id="63589at2759"/>
<dbReference type="EMBL" id="JPKZ01000257">
    <property type="protein sequence ID" value="KHN88204.1"/>
    <property type="molecule type" value="Genomic_DNA"/>
</dbReference>
<dbReference type="InterPro" id="IPR019354">
    <property type="entry name" value="SMG8-like"/>
</dbReference>
<accession>A0A0B2W3F7</accession>
<evidence type="ECO:0000256" key="1">
    <source>
        <dbReference type="ARBA" id="ARBA00006443"/>
    </source>
</evidence>
<evidence type="ECO:0000313" key="7">
    <source>
        <dbReference type="Proteomes" id="UP000031036"/>
    </source>
</evidence>
<sequence length="951" mass="108926">MREHLSEPLEDWLNRSVYNLSVHEERRVLVIAILGKEPSEHSKCDAINSFLQNTVFLSSNRSAHSGTAIDAFFASDISTVFLRLRGYGDVQCLESIFMKQNEQKGFFESISELERDYVRYLTFLLTFSHIFLFIEPCCRFDMNICQFLKKANELRLSTREEVSVWLGKIPNFPREWIIEGRLARPRLLFCFHRSPLRIDLGAAKKRELVTKLEQSMENQIFNVLKLHKIIGHTNKSYNCASVPAEGTPFVYVFSAREMPQDHIKDMIAYMVESNEGKEGDEDKKKKRDSEFGAFLKSNIDELRREPDKAILYELPRLKWLLSGGKIVYDLIIGKKALSDDAIAEVSNIELQFSKSMSSSYISLAKAAYTYRDGRDLEKRKPAMYSRREHEVKLARAIERLEGIYHGSEYEKAKDELIKECEAIWETQKACEMISLTGNECTLPVHSGPDDLEVPAAKRMLHSSAARFLSTCNCGHSQALRNDPFTLKEANFDFYMHPQFTCCHSLERYKFAIFEKGVNAAEDLRESISFEDLDGPMLSSGDYRDLSDAEDDIEMLLDRDNRIERDADEQRSSDNSPCKDASGSGVGDESNSDLSELSDDRDEQDSSEEEEEIEEHIKRGGSRTQFRSLRAHMDDYDSSSAEENESAGGAEHTCYLDEDDVQLRERTDTDGDERFRTMAVEFEEHMANMRSRYKGQFLECLPNSDSQPLLPLFPSWALICLGPSSIYSHKAGLRDMPNFKNGSQFLLPWDVYLFVDTEEWDEDMKRIMSDSASHRPRRAIKPGAWSREKVKLFVGFEYECPRGHRFMIEDARTPMRAAAANSKESGAQLLRSEIPIWMHCTCRRAPQVCAQLMRIHVVTPKAPVTVTIDPHVQPSSRETTFYTGEEPIKLEFAKYYIFRLPYVYAGPQGPIRRPSEPTVMVSFVGCCHAVDGGEHRRIDADNRQGSTLEDSI</sequence>
<protein>
    <recommendedName>
        <fullName evidence="3 4">Nonsense-mediated mRNA decay factor SMG8</fullName>
    </recommendedName>
</protein>
<dbReference type="Pfam" id="PF10220">
    <property type="entry name" value="Smg8_Smg9"/>
    <property type="match status" value="1"/>
</dbReference>
<keyword evidence="2 4" id="KW-0866">Nonsense-mediated mRNA decay</keyword>
<proteinExistence type="inferred from homology"/>